<reference evidence="2 3" key="1">
    <citation type="journal article" date="2020" name="Nature">
        <title>Six reference-quality genomes reveal evolution of bat adaptations.</title>
        <authorList>
            <person name="Jebb D."/>
            <person name="Huang Z."/>
            <person name="Pippel M."/>
            <person name="Hughes G.M."/>
            <person name="Lavrichenko K."/>
            <person name="Devanna P."/>
            <person name="Winkler S."/>
            <person name="Jermiin L.S."/>
            <person name="Skirmuntt E.C."/>
            <person name="Katzourakis A."/>
            <person name="Burkitt-Gray L."/>
            <person name="Ray D.A."/>
            <person name="Sullivan K.A.M."/>
            <person name="Roscito J.G."/>
            <person name="Kirilenko B.M."/>
            <person name="Davalos L.M."/>
            <person name="Corthals A.P."/>
            <person name="Power M.L."/>
            <person name="Jones G."/>
            <person name="Ransome R.D."/>
            <person name="Dechmann D.K.N."/>
            <person name="Locatelli A.G."/>
            <person name="Puechmaille S.J."/>
            <person name="Fedrigo O."/>
            <person name="Jarvis E.D."/>
            <person name="Hiller M."/>
            <person name="Vernes S.C."/>
            <person name="Myers E.W."/>
            <person name="Teeling E.C."/>
        </authorList>
    </citation>
    <scope>NUCLEOTIDE SEQUENCE [LARGE SCALE GENOMIC DNA]</scope>
    <source>
        <strain evidence="2">MPipKuh1</strain>
        <tissue evidence="2">Flight muscle</tissue>
    </source>
</reference>
<name>A0A7J7U810_PIPKU</name>
<gene>
    <name evidence="2" type="ORF">mPipKuh1_009187</name>
</gene>
<sequence length="148" mass="15165">MPVLTPLSSPGGWSPCRSPSPTHECLGPCPGSRAPADPVLNLLAGFPRCQRRGGQGKARGPALASGSGTALPHRAHGRASCLSARSSSLSSKPPLLVPSVPGGGCPKTHPVGPRRRALRARHRASLAWQDGAGPALAAWTLRDGSRNP</sequence>
<organism evidence="2 3">
    <name type="scientific">Pipistrellus kuhlii</name>
    <name type="common">Kuhl's pipistrelle</name>
    <dbReference type="NCBI Taxonomy" id="59472"/>
    <lineage>
        <taxon>Eukaryota</taxon>
        <taxon>Metazoa</taxon>
        <taxon>Chordata</taxon>
        <taxon>Craniata</taxon>
        <taxon>Vertebrata</taxon>
        <taxon>Euteleostomi</taxon>
        <taxon>Mammalia</taxon>
        <taxon>Eutheria</taxon>
        <taxon>Laurasiatheria</taxon>
        <taxon>Chiroptera</taxon>
        <taxon>Yangochiroptera</taxon>
        <taxon>Vespertilionidae</taxon>
        <taxon>Pipistrellus</taxon>
    </lineage>
</organism>
<evidence type="ECO:0000313" key="2">
    <source>
        <dbReference type="EMBL" id="KAF6309087.1"/>
    </source>
</evidence>
<accession>A0A7J7U810</accession>
<feature type="region of interest" description="Disordered" evidence="1">
    <location>
        <begin position="1"/>
        <end position="31"/>
    </location>
</feature>
<protein>
    <submittedName>
        <fullName evidence="2">Uncharacterized protein</fullName>
    </submittedName>
</protein>
<proteinExistence type="predicted"/>
<keyword evidence="3" id="KW-1185">Reference proteome</keyword>
<dbReference type="AlphaFoldDB" id="A0A7J7U810"/>
<feature type="region of interest" description="Disordered" evidence="1">
    <location>
        <begin position="49"/>
        <end position="118"/>
    </location>
</feature>
<evidence type="ECO:0000256" key="1">
    <source>
        <dbReference type="SAM" id="MobiDB-lite"/>
    </source>
</evidence>
<evidence type="ECO:0000313" key="3">
    <source>
        <dbReference type="Proteomes" id="UP000558488"/>
    </source>
</evidence>
<comment type="caution">
    <text evidence="2">The sequence shown here is derived from an EMBL/GenBank/DDBJ whole genome shotgun (WGS) entry which is preliminary data.</text>
</comment>
<feature type="compositionally biased region" description="Low complexity" evidence="1">
    <location>
        <begin position="78"/>
        <end position="100"/>
    </location>
</feature>
<dbReference type="Proteomes" id="UP000558488">
    <property type="component" value="Unassembled WGS sequence"/>
</dbReference>
<dbReference type="EMBL" id="JACAGB010000022">
    <property type="protein sequence ID" value="KAF6309087.1"/>
    <property type="molecule type" value="Genomic_DNA"/>
</dbReference>